<dbReference type="EC" id="1.2.1.38" evidence="4"/>
<evidence type="ECO:0000259" key="6">
    <source>
        <dbReference type="SMART" id="SM00859"/>
    </source>
</evidence>
<dbReference type="GO" id="GO:0003942">
    <property type="term" value="F:N-acetyl-gamma-glutamyl-phosphate reductase activity"/>
    <property type="evidence" value="ECO:0007669"/>
    <property type="project" value="UniProtKB-UniRule"/>
</dbReference>
<reference evidence="7 8" key="1">
    <citation type="submission" date="2013-12" db="EMBL/GenBank/DDBJ databases">
        <authorList>
            <person name="Stott M."/>
        </authorList>
    </citation>
    <scope>NUCLEOTIDE SEQUENCE [LARGE SCALE GENOMIC DNA]</scope>
    <source>
        <strain evidence="7 8">K22</strain>
    </source>
</reference>
<keyword evidence="2 4" id="KW-0521">NADP</keyword>
<dbReference type="InterPro" id="IPR050085">
    <property type="entry name" value="AGPR"/>
</dbReference>
<dbReference type="InterPro" id="IPR000706">
    <property type="entry name" value="AGPR_type-1"/>
</dbReference>
<evidence type="ECO:0000256" key="5">
    <source>
        <dbReference type="PROSITE-ProRule" id="PRU10010"/>
    </source>
</evidence>
<organism evidence="7 8">
    <name type="scientific">Pyrinomonas methylaliphatogenes</name>
    <dbReference type="NCBI Taxonomy" id="454194"/>
    <lineage>
        <taxon>Bacteria</taxon>
        <taxon>Pseudomonadati</taxon>
        <taxon>Acidobacteriota</taxon>
        <taxon>Blastocatellia</taxon>
        <taxon>Blastocatellales</taxon>
        <taxon>Pyrinomonadaceae</taxon>
        <taxon>Pyrinomonas</taxon>
    </lineage>
</organism>
<dbReference type="Proteomes" id="UP000031518">
    <property type="component" value="Unassembled WGS sequence"/>
</dbReference>
<dbReference type="NCBIfam" id="TIGR01850">
    <property type="entry name" value="argC"/>
    <property type="match status" value="1"/>
</dbReference>
<dbReference type="SUPFAM" id="SSF55347">
    <property type="entry name" value="Glyceraldehyde-3-phosphate dehydrogenase-like, C-terminal domain"/>
    <property type="match status" value="1"/>
</dbReference>
<dbReference type="SMART" id="SM00859">
    <property type="entry name" value="Semialdhyde_dh"/>
    <property type="match status" value="1"/>
</dbReference>
<evidence type="ECO:0000256" key="4">
    <source>
        <dbReference type="HAMAP-Rule" id="MF_00150"/>
    </source>
</evidence>
<dbReference type="AlphaFoldDB" id="A0A0B6WW42"/>
<dbReference type="GO" id="GO:0006526">
    <property type="term" value="P:L-arginine biosynthetic process"/>
    <property type="evidence" value="ECO:0007669"/>
    <property type="project" value="UniProtKB-UniRule"/>
</dbReference>
<dbReference type="Pfam" id="PF01118">
    <property type="entry name" value="Semialdhyde_dh"/>
    <property type="match status" value="1"/>
</dbReference>
<dbReference type="Gene3D" id="3.40.50.720">
    <property type="entry name" value="NAD(P)-binding Rossmann-like Domain"/>
    <property type="match status" value="1"/>
</dbReference>
<dbReference type="GO" id="GO:0005737">
    <property type="term" value="C:cytoplasm"/>
    <property type="evidence" value="ECO:0007669"/>
    <property type="project" value="UniProtKB-SubCell"/>
</dbReference>
<dbReference type="UniPathway" id="UPA00068">
    <property type="reaction ID" value="UER00108"/>
</dbReference>
<evidence type="ECO:0000313" key="8">
    <source>
        <dbReference type="Proteomes" id="UP000031518"/>
    </source>
</evidence>
<dbReference type="EMBL" id="CBXV010000005">
    <property type="protein sequence ID" value="CDM65488.1"/>
    <property type="molecule type" value="Genomic_DNA"/>
</dbReference>
<feature type="domain" description="Semialdehyde dehydrogenase NAD-binding" evidence="6">
    <location>
        <begin position="11"/>
        <end position="150"/>
    </location>
</feature>
<feature type="active site" evidence="4 5">
    <location>
        <position position="158"/>
    </location>
</feature>
<comment type="pathway">
    <text evidence="4">Amino-acid biosynthesis; L-arginine biosynthesis; N(2)-acetyl-L-ornithine from L-glutamate: step 3/4.</text>
</comment>
<comment type="function">
    <text evidence="4">Catalyzes the NADPH-dependent reduction of N-acetyl-5-glutamyl phosphate to yield N-acetyl-L-glutamate 5-semialdehyde.</text>
</comment>
<dbReference type="HAMAP" id="MF_00150">
    <property type="entry name" value="ArgC_type1"/>
    <property type="match status" value="1"/>
</dbReference>
<protein>
    <recommendedName>
        <fullName evidence="4">N-acetyl-gamma-glutamyl-phosphate reductase</fullName>
        <shortName evidence="4">AGPR</shortName>
        <ecNumber evidence="4">1.2.1.38</ecNumber>
    </recommendedName>
    <alternativeName>
        <fullName evidence="4">N-acetyl-glutamate semialdehyde dehydrogenase</fullName>
        <shortName evidence="4">NAGSA dehydrogenase</shortName>
    </alternativeName>
</protein>
<keyword evidence="4" id="KW-0963">Cytoplasm</keyword>
<dbReference type="PANTHER" id="PTHR32338">
    <property type="entry name" value="N-ACETYL-GAMMA-GLUTAMYL-PHOSPHATE REDUCTASE, CHLOROPLASTIC-RELATED-RELATED"/>
    <property type="match status" value="1"/>
</dbReference>
<name>A0A0B6WW42_9BACT</name>
<dbReference type="GO" id="GO:0070401">
    <property type="term" value="F:NADP+ binding"/>
    <property type="evidence" value="ECO:0007669"/>
    <property type="project" value="InterPro"/>
</dbReference>
<dbReference type="STRING" id="454194.PYK22_01489"/>
<sequence length="349" mass="38310">MGAALHNSRLKVAIFGGSGYGGSELLRILLFHPQVEIGLVTANEHAGKEVAEVHRNLKGLTALRFERAPEDPSALQGFDCAFLALPHGQAMEIVPRLPAELRIVDLSGDFRLQDKESFERHYGRPHTAFEWQREFVYGLTETNRDAIRKARRISNPGCFATATILGLAPLVAAGAISGRVIVDAKTGSSGSGAKAAANTHHPQRANSFYAYKPFTHQHLPEIEQELRSIGEWEHDLVFMTHSAPVVRGIFASIYVELKREMGIEGIRELFATFYRDSFFVRLVDGSPDVNWVKTTNFCDIGFAVRGRQLAIFTAIDNLVKGAAGQAVQNMNVMFGLDEAVGLLLPGSNP</sequence>
<keyword evidence="3 4" id="KW-0560">Oxidoreductase</keyword>
<dbReference type="CDD" id="cd17895">
    <property type="entry name" value="AGPR_1_N"/>
    <property type="match status" value="1"/>
</dbReference>
<dbReference type="Pfam" id="PF22698">
    <property type="entry name" value="Semialdhyde_dhC_1"/>
    <property type="match status" value="1"/>
</dbReference>
<dbReference type="InterPro" id="IPR023013">
    <property type="entry name" value="AGPR_AS"/>
</dbReference>
<dbReference type="Gene3D" id="3.30.360.10">
    <property type="entry name" value="Dihydrodipicolinate Reductase, domain 2"/>
    <property type="match status" value="1"/>
</dbReference>
<dbReference type="InterPro" id="IPR036291">
    <property type="entry name" value="NAD(P)-bd_dom_sf"/>
</dbReference>
<reference evidence="7 8" key="2">
    <citation type="submission" date="2015-01" db="EMBL/GenBank/DDBJ databases">
        <title>Complete genome sequence of Pyrinomonas methylaliphatogenes type strain K22T.</title>
        <authorList>
            <person name="Lee K.C.Y."/>
            <person name="Power J.F."/>
            <person name="Dunfield P.F."/>
            <person name="Morgan X.C."/>
            <person name="Huttenhower C."/>
            <person name="Stott M.B."/>
        </authorList>
    </citation>
    <scope>NUCLEOTIDE SEQUENCE [LARGE SCALE GENOMIC DNA]</scope>
    <source>
        <strain evidence="7 8">K22</strain>
    </source>
</reference>
<dbReference type="InterPro" id="IPR058924">
    <property type="entry name" value="AGPR_dimerisation_dom"/>
</dbReference>
<comment type="subcellular location">
    <subcellularLocation>
        <location evidence="4">Cytoplasm</location>
    </subcellularLocation>
</comment>
<evidence type="ECO:0000313" key="7">
    <source>
        <dbReference type="EMBL" id="CDM65488.1"/>
    </source>
</evidence>
<keyword evidence="1 4" id="KW-0028">Amino-acid biosynthesis</keyword>
<evidence type="ECO:0000256" key="1">
    <source>
        <dbReference type="ARBA" id="ARBA00022605"/>
    </source>
</evidence>
<dbReference type="CDD" id="cd23934">
    <property type="entry name" value="AGPR_1_C"/>
    <property type="match status" value="1"/>
</dbReference>
<evidence type="ECO:0000256" key="3">
    <source>
        <dbReference type="ARBA" id="ARBA00023002"/>
    </source>
</evidence>
<proteinExistence type="inferred from homology"/>
<accession>A0A0B6WW42</accession>
<comment type="catalytic activity">
    <reaction evidence="4">
        <text>N-acetyl-L-glutamate 5-semialdehyde + phosphate + NADP(+) = N-acetyl-L-glutamyl 5-phosphate + NADPH + H(+)</text>
        <dbReference type="Rhea" id="RHEA:21588"/>
        <dbReference type="ChEBI" id="CHEBI:15378"/>
        <dbReference type="ChEBI" id="CHEBI:29123"/>
        <dbReference type="ChEBI" id="CHEBI:43474"/>
        <dbReference type="ChEBI" id="CHEBI:57783"/>
        <dbReference type="ChEBI" id="CHEBI:57936"/>
        <dbReference type="ChEBI" id="CHEBI:58349"/>
        <dbReference type="EC" id="1.2.1.38"/>
    </reaction>
</comment>
<dbReference type="OrthoDB" id="9801289at2"/>
<comment type="similarity">
    <text evidence="4">Belongs to the NAGSA dehydrogenase family. Type 1 subfamily.</text>
</comment>
<keyword evidence="4" id="KW-0055">Arginine biosynthesis</keyword>
<dbReference type="GO" id="GO:0051287">
    <property type="term" value="F:NAD binding"/>
    <property type="evidence" value="ECO:0007669"/>
    <property type="project" value="InterPro"/>
</dbReference>
<dbReference type="SUPFAM" id="SSF51735">
    <property type="entry name" value="NAD(P)-binding Rossmann-fold domains"/>
    <property type="match status" value="1"/>
</dbReference>
<dbReference type="RefSeq" id="WP_041975823.1">
    <property type="nucleotide sequence ID" value="NZ_CBXV010000005.1"/>
</dbReference>
<dbReference type="InterPro" id="IPR000534">
    <property type="entry name" value="Semialdehyde_DH_NAD-bd"/>
</dbReference>
<evidence type="ECO:0000256" key="2">
    <source>
        <dbReference type="ARBA" id="ARBA00022857"/>
    </source>
</evidence>
<gene>
    <name evidence="4" type="primary">argC</name>
    <name evidence="7" type="ORF">PYK22_01489</name>
</gene>
<dbReference type="PROSITE" id="PS01224">
    <property type="entry name" value="ARGC"/>
    <property type="match status" value="1"/>
</dbReference>
<keyword evidence="8" id="KW-1185">Reference proteome</keyword>